<dbReference type="SUPFAM" id="SSF51735">
    <property type="entry name" value="NAD(P)-binding Rossmann-fold domains"/>
    <property type="match status" value="1"/>
</dbReference>
<protein>
    <recommendedName>
        <fullName evidence="2">NAD-dependent epimerase/dehydratase domain-containing protein</fullName>
    </recommendedName>
</protein>
<dbReference type="Gene3D" id="3.40.50.720">
    <property type="entry name" value="NAD(P)-binding Rossmann-like Domain"/>
    <property type="match status" value="1"/>
</dbReference>
<comment type="caution">
    <text evidence="3">The sequence shown here is derived from an EMBL/GenBank/DDBJ whole genome shotgun (WGS) entry which is preliminary data.</text>
</comment>
<dbReference type="Proteomes" id="UP000652761">
    <property type="component" value="Unassembled WGS sequence"/>
</dbReference>
<dbReference type="InterPro" id="IPR036291">
    <property type="entry name" value="NAD(P)-bd_dom_sf"/>
</dbReference>
<accession>A0A843W1J2</accession>
<keyword evidence="4" id="KW-1185">Reference proteome</keyword>
<dbReference type="InterPro" id="IPR001509">
    <property type="entry name" value="Epimerase_deHydtase"/>
</dbReference>
<organism evidence="3 4">
    <name type="scientific">Colocasia esculenta</name>
    <name type="common">Wild taro</name>
    <name type="synonym">Arum esculentum</name>
    <dbReference type="NCBI Taxonomy" id="4460"/>
    <lineage>
        <taxon>Eukaryota</taxon>
        <taxon>Viridiplantae</taxon>
        <taxon>Streptophyta</taxon>
        <taxon>Embryophyta</taxon>
        <taxon>Tracheophyta</taxon>
        <taxon>Spermatophyta</taxon>
        <taxon>Magnoliopsida</taxon>
        <taxon>Liliopsida</taxon>
        <taxon>Araceae</taxon>
        <taxon>Aroideae</taxon>
        <taxon>Colocasieae</taxon>
        <taxon>Colocasia</taxon>
    </lineage>
</organism>
<dbReference type="InterPro" id="IPR050425">
    <property type="entry name" value="NAD(P)_dehydrat-like"/>
</dbReference>
<dbReference type="FunFam" id="3.40.50.720:FF:000085">
    <property type="entry name" value="Dihydroflavonol reductase"/>
    <property type="match status" value="1"/>
</dbReference>
<sequence length="350" mass="38670">MVWSRGDSGRLVGPAVVLLIKFKKKYLSFHRGRHRLAATPVEGSKRTRRWTQEKVKLPEADGEVDAPAPLFTGKRLEQLGLATCWPPPCPALPCLKSRRCNASSRCLLDRLATCFVLLLIIIKGVANPPSRLVLLCRPHPSGALVRVPPPASSPSPSLPRGWGEVVMDRSSPDMKKGMVCVTGASGYLASWLVKRLLLSGYHVRGTVREPENFEKVEHLWRLEGAEERLQLVKADLMEEGSFDDAVMGCEGVFHTASPVVSVKSDPKAWKPYLPFLPLSKIFFFGAEILDPSIKGTINVLGSCKKNPSLRRVVLTSSSSTVRVREDIDPKVSLDETSWSSVELCERLQVN</sequence>
<evidence type="ECO:0000313" key="4">
    <source>
        <dbReference type="Proteomes" id="UP000652761"/>
    </source>
</evidence>
<dbReference type="OrthoDB" id="2735536at2759"/>
<feature type="domain" description="NAD-dependent epimerase/dehydratase" evidence="2">
    <location>
        <begin position="179"/>
        <end position="262"/>
    </location>
</feature>
<evidence type="ECO:0000313" key="3">
    <source>
        <dbReference type="EMBL" id="MQL99570.1"/>
    </source>
</evidence>
<evidence type="ECO:0000256" key="1">
    <source>
        <dbReference type="ARBA" id="ARBA00023002"/>
    </source>
</evidence>
<keyword evidence="1" id="KW-0560">Oxidoreductase</keyword>
<gene>
    <name evidence="3" type="ORF">Taro_032302</name>
</gene>
<dbReference type="AlphaFoldDB" id="A0A843W1J2"/>
<reference evidence="3" key="1">
    <citation type="submission" date="2017-07" db="EMBL/GenBank/DDBJ databases">
        <title>Taro Niue Genome Assembly and Annotation.</title>
        <authorList>
            <person name="Atibalentja N."/>
            <person name="Keating K."/>
            <person name="Fields C.J."/>
        </authorList>
    </citation>
    <scope>NUCLEOTIDE SEQUENCE</scope>
    <source>
        <strain evidence="3">Niue_2</strain>
        <tissue evidence="3">Leaf</tissue>
    </source>
</reference>
<dbReference type="Pfam" id="PF01370">
    <property type="entry name" value="Epimerase"/>
    <property type="match status" value="1"/>
</dbReference>
<dbReference type="PANTHER" id="PTHR10366:SF821">
    <property type="entry name" value="TETRAKETIDE ALPHA-PYRONE REDUCTASE 1"/>
    <property type="match status" value="1"/>
</dbReference>
<dbReference type="PANTHER" id="PTHR10366">
    <property type="entry name" value="NAD DEPENDENT EPIMERASE/DEHYDRATASE"/>
    <property type="match status" value="1"/>
</dbReference>
<name>A0A843W1J2_COLES</name>
<proteinExistence type="predicted"/>
<dbReference type="EMBL" id="NMUH01002372">
    <property type="protein sequence ID" value="MQL99570.1"/>
    <property type="molecule type" value="Genomic_DNA"/>
</dbReference>
<dbReference type="GO" id="GO:0016616">
    <property type="term" value="F:oxidoreductase activity, acting on the CH-OH group of donors, NAD or NADP as acceptor"/>
    <property type="evidence" value="ECO:0007669"/>
    <property type="project" value="TreeGrafter"/>
</dbReference>
<evidence type="ECO:0000259" key="2">
    <source>
        <dbReference type="Pfam" id="PF01370"/>
    </source>
</evidence>